<gene>
    <name evidence="1" type="ORF">L1987_45524</name>
</gene>
<reference evidence="1 2" key="2">
    <citation type="journal article" date="2022" name="Mol. Ecol. Resour.">
        <title>The genomes of chicory, endive, great burdock and yacon provide insights into Asteraceae paleo-polyploidization history and plant inulin production.</title>
        <authorList>
            <person name="Fan W."/>
            <person name="Wang S."/>
            <person name="Wang H."/>
            <person name="Wang A."/>
            <person name="Jiang F."/>
            <person name="Liu H."/>
            <person name="Zhao H."/>
            <person name="Xu D."/>
            <person name="Zhang Y."/>
        </authorList>
    </citation>
    <scope>NUCLEOTIDE SEQUENCE [LARGE SCALE GENOMIC DNA]</scope>
    <source>
        <strain evidence="2">cv. Yunnan</strain>
        <tissue evidence="1">Leaves</tissue>
    </source>
</reference>
<dbReference type="EMBL" id="CM042032">
    <property type="protein sequence ID" value="KAI3775771.1"/>
    <property type="molecule type" value="Genomic_DNA"/>
</dbReference>
<evidence type="ECO:0000313" key="1">
    <source>
        <dbReference type="EMBL" id="KAI3775771.1"/>
    </source>
</evidence>
<keyword evidence="2" id="KW-1185">Reference proteome</keyword>
<accession>A0ACB9FY79</accession>
<comment type="caution">
    <text evidence="1">The sequence shown here is derived from an EMBL/GenBank/DDBJ whole genome shotgun (WGS) entry which is preliminary data.</text>
</comment>
<evidence type="ECO:0000313" key="2">
    <source>
        <dbReference type="Proteomes" id="UP001056120"/>
    </source>
</evidence>
<dbReference type="Proteomes" id="UP001056120">
    <property type="component" value="Linkage Group LG15"/>
</dbReference>
<proteinExistence type="predicted"/>
<sequence length="88" mass="9938">MWVWIAFNSSNESLISLFSEIKPVSHDFVLDERMAWVEVNGLPLGTWNKNCFQSGDSTMGKSCLRNQTIRKEDLSNLLNGIGASKVFQ</sequence>
<reference evidence="2" key="1">
    <citation type="journal article" date="2022" name="Mol. Ecol. Resour.">
        <title>The genomes of chicory, endive, great burdock and yacon provide insights into Asteraceae palaeo-polyploidization history and plant inulin production.</title>
        <authorList>
            <person name="Fan W."/>
            <person name="Wang S."/>
            <person name="Wang H."/>
            <person name="Wang A."/>
            <person name="Jiang F."/>
            <person name="Liu H."/>
            <person name="Zhao H."/>
            <person name="Xu D."/>
            <person name="Zhang Y."/>
        </authorList>
    </citation>
    <scope>NUCLEOTIDE SEQUENCE [LARGE SCALE GENOMIC DNA]</scope>
    <source>
        <strain evidence="2">cv. Yunnan</strain>
    </source>
</reference>
<organism evidence="1 2">
    <name type="scientific">Smallanthus sonchifolius</name>
    <dbReference type="NCBI Taxonomy" id="185202"/>
    <lineage>
        <taxon>Eukaryota</taxon>
        <taxon>Viridiplantae</taxon>
        <taxon>Streptophyta</taxon>
        <taxon>Embryophyta</taxon>
        <taxon>Tracheophyta</taxon>
        <taxon>Spermatophyta</taxon>
        <taxon>Magnoliopsida</taxon>
        <taxon>eudicotyledons</taxon>
        <taxon>Gunneridae</taxon>
        <taxon>Pentapetalae</taxon>
        <taxon>asterids</taxon>
        <taxon>campanulids</taxon>
        <taxon>Asterales</taxon>
        <taxon>Asteraceae</taxon>
        <taxon>Asteroideae</taxon>
        <taxon>Heliantheae alliance</taxon>
        <taxon>Millerieae</taxon>
        <taxon>Smallanthus</taxon>
    </lineage>
</organism>
<name>A0ACB9FY79_9ASTR</name>
<protein>
    <submittedName>
        <fullName evidence="1">Uncharacterized protein</fullName>
    </submittedName>
</protein>